<dbReference type="RefSeq" id="WP_024532143.1">
    <property type="nucleotide sequence ID" value="NZ_AP018400.1"/>
</dbReference>
<feature type="transmembrane region" description="Helical" evidence="5">
    <location>
        <begin position="194"/>
        <end position="217"/>
    </location>
</feature>
<name>A0A2Z5TN83_9STRE</name>
<evidence type="ECO:0000256" key="5">
    <source>
        <dbReference type="SAM" id="Phobius"/>
    </source>
</evidence>
<organism evidence="6 7">
    <name type="scientific">Streptococcus ruminantium</name>
    <dbReference type="NCBI Taxonomy" id="1917441"/>
    <lineage>
        <taxon>Bacteria</taxon>
        <taxon>Bacillati</taxon>
        <taxon>Bacillota</taxon>
        <taxon>Bacilli</taxon>
        <taxon>Lactobacillales</taxon>
        <taxon>Streptococcaceae</taxon>
        <taxon>Streptococcus</taxon>
    </lineage>
</organism>
<keyword evidence="2 5" id="KW-0812">Transmembrane</keyword>
<dbReference type="KEGG" id="srq:SR187_1470"/>
<sequence>MKLDARTKIILVIFASFTYSMRLTILVNTLLVLGFSLLFWFSGKKKIAVISPITYISLWNLSYLPFLPAWLAHLLVVLTYIWPPLLAGHLLLMTTSSYELIHGLRKWHLPEVFLLTLGVMFRFLPAIKQDARIIHASLRSRGIFLRKRDIFYRPHQYLEYFFVPLMMSLLRTAQELTIASLTKGLAMSRKPHEFVTSSWTVLDWSLCLCCLGFLILVRL</sequence>
<keyword evidence="4 5" id="KW-0472">Membrane</keyword>
<gene>
    <name evidence="6" type="primary">ecfT</name>
    <name evidence="6" type="ORF">SR187_1470</name>
</gene>
<dbReference type="CDD" id="cd16914">
    <property type="entry name" value="EcfT"/>
    <property type="match status" value="1"/>
</dbReference>
<dbReference type="Pfam" id="PF02361">
    <property type="entry name" value="CbiQ"/>
    <property type="match status" value="1"/>
</dbReference>
<evidence type="ECO:0000256" key="2">
    <source>
        <dbReference type="ARBA" id="ARBA00022692"/>
    </source>
</evidence>
<feature type="transmembrane region" description="Helical" evidence="5">
    <location>
        <begin position="61"/>
        <end position="82"/>
    </location>
</feature>
<reference evidence="6 7" key="1">
    <citation type="journal article" date="2018" name="Genome Biol. Evol.">
        <title>Complete Genome Sequence of Streptococcus ruminantium sp. nov. GUT-187T (=DSM 104980T =JCM 31869T), the Type Strain of S. ruminantium, and Comparison with Genome Sequences of Streptococcus suis Strains.</title>
        <authorList>
            <person name="Tohya M."/>
            <person name="Sekizaki T."/>
            <person name="Miyoshi-Akiyama T."/>
        </authorList>
    </citation>
    <scope>NUCLEOTIDE SEQUENCE [LARGE SCALE GENOMIC DNA]</scope>
    <source>
        <strain evidence="6 7">GUT187T</strain>
    </source>
</reference>
<evidence type="ECO:0000256" key="4">
    <source>
        <dbReference type="ARBA" id="ARBA00023136"/>
    </source>
</evidence>
<evidence type="ECO:0000313" key="7">
    <source>
        <dbReference type="Proteomes" id="UP000269331"/>
    </source>
</evidence>
<proteinExistence type="predicted"/>
<protein>
    <submittedName>
        <fullName evidence="6">Energy-coupling factor transporter transmembrane protein</fullName>
    </submittedName>
</protein>
<dbReference type="EMBL" id="AP018400">
    <property type="protein sequence ID" value="BBA91925.1"/>
    <property type="molecule type" value="Genomic_DNA"/>
</dbReference>
<keyword evidence="3 5" id="KW-1133">Transmembrane helix</keyword>
<dbReference type="AlphaFoldDB" id="A0A2Z5TN83"/>
<feature type="transmembrane region" description="Helical" evidence="5">
    <location>
        <begin position="157"/>
        <end position="174"/>
    </location>
</feature>
<comment type="subcellular location">
    <subcellularLocation>
        <location evidence="1">Membrane</location>
        <topology evidence="1">Multi-pass membrane protein</topology>
    </subcellularLocation>
</comment>
<evidence type="ECO:0000313" key="6">
    <source>
        <dbReference type="EMBL" id="BBA91925.1"/>
    </source>
</evidence>
<evidence type="ECO:0000256" key="3">
    <source>
        <dbReference type="ARBA" id="ARBA00022989"/>
    </source>
</evidence>
<accession>A0A2Z5TN83</accession>
<dbReference type="PANTHER" id="PTHR33514:SF13">
    <property type="entry name" value="PROTEIN ABCI12, CHLOROPLASTIC"/>
    <property type="match status" value="1"/>
</dbReference>
<dbReference type="OrthoDB" id="3730291at2"/>
<dbReference type="GeneID" id="52228872"/>
<feature type="transmembrane region" description="Helical" evidence="5">
    <location>
        <begin position="107"/>
        <end position="124"/>
    </location>
</feature>
<dbReference type="Proteomes" id="UP000269331">
    <property type="component" value="Chromosome"/>
</dbReference>
<dbReference type="InterPro" id="IPR003339">
    <property type="entry name" value="ABC/ECF_trnsptr_transmembrane"/>
</dbReference>
<feature type="transmembrane region" description="Helical" evidence="5">
    <location>
        <begin position="20"/>
        <end position="41"/>
    </location>
</feature>
<dbReference type="GO" id="GO:0005886">
    <property type="term" value="C:plasma membrane"/>
    <property type="evidence" value="ECO:0007669"/>
    <property type="project" value="TreeGrafter"/>
</dbReference>
<evidence type="ECO:0000256" key="1">
    <source>
        <dbReference type="ARBA" id="ARBA00004141"/>
    </source>
</evidence>
<dbReference type="PANTHER" id="PTHR33514">
    <property type="entry name" value="PROTEIN ABCI12, CHLOROPLASTIC"/>
    <property type="match status" value="1"/>
</dbReference>